<feature type="transmembrane region" description="Helical" evidence="8">
    <location>
        <begin position="135"/>
        <end position="156"/>
    </location>
</feature>
<feature type="domain" description="Major facilitator superfamily (MFS) profile" evidence="9">
    <location>
        <begin position="10"/>
        <end position="491"/>
    </location>
</feature>
<evidence type="ECO:0000256" key="2">
    <source>
        <dbReference type="ARBA" id="ARBA00008537"/>
    </source>
</evidence>
<dbReference type="Gene3D" id="1.20.1720.10">
    <property type="entry name" value="Multidrug resistance protein D"/>
    <property type="match status" value="1"/>
</dbReference>
<evidence type="ECO:0000256" key="5">
    <source>
        <dbReference type="ARBA" id="ARBA00022692"/>
    </source>
</evidence>
<evidence type="ECO:0000256" key="4">
    <source>
        <dbReference type="ARBA" id="ARBA00022475"/>
    </source>
</evidence>
<evidence type="ECO:0000256" key="1">
    <source>
        <dbReference type="ARBA" id="ARBA00004651"/>
    </source>
</evidence>
<feature type="transmembrane region" description="Helical" evidence="8">
    <location>
        <begin position="76"/>
        <end position="95"/>
    </location>
</feature>
<feature type="transmembrane region" description="Helical" evidence="8">
    <location>
        <begin position="469"/>
        <end position="486"/>
    </location>
</feature>
<dbReference type="PANTHER" id="PTHR42718:SF9">
    <property type="entry name" value="MAJOR FACILITATOR SUPERFAMILY MULTIDRUG TRANSPORTER MFSC"/>
    <property type="match status" value="1"/>
</dbReference>
<evidence type="ECO:0000256" key="7">
    <source>
        <dbReference type="ARBA" id="ARBA00023136"/>
    </source>
</evidence>
<keyword evidence="4" id="KW-1003">Cell membrane</keyword>
<reference evidence="10 11" key="1">
    <citation type="submission" date="2019-05" db="EMBL/GenBank/DDBJ databases">
        <title>Genome of Alcanivorax gelatiniphagus, an oil degrading marine bacteria.</title>
        <authorList>
            <person name="Kwon K.K."/>
        </authorList>
    </citation>
    <scope>NUCLEOTIDE SEQUENCE [LARGE SCALE GENOMIC DNA]</scope>
    <source>
        <strain evidence="10 11">MEBiC 08158</strain>
    </source>
</reference>
<dbReference type="InterPro" id="IPR020846">
    <property type="entry name" value="MFS_dom"/>
</dbReference>
<comment type="similarity">
    <text evidence="2">Belongs to the major facilitator superfamily. EmrB family.</text>
</comment>
<feature type="transmembrane region" description="Helical" evidence="8">
    <location>
        <begin position="225"/>
        <end position="242"/>
    </location>
</feature>
<dbReference type="InterPro" id="IPR036259">
    <property type="entry name" value="MFS_trans_sf"/>
</dbReference>
<dbReference type="PANTHER" id="PTHR42718">
    <property type="entry name" value="MAJOR FACILITATOR SUPERFAMILY MULTIDRUG TRANSPORTER MFSC"/>
    <property type="match status" value="1"/>
</dbReference>
<dbReference type="Pfam" id="PF07690">
    <property type="entry name" value="MFS_1"/>
    <property type="match status" value="1"/>
</dbReference>
<dbReference type="PRINTS" id="PR01036">
    <property type="entry name" value="TCRTETB"/>
</dbReference>
<evidence type="ECO:0000313" key="11">
    <source>
        <dbReference type="Proteomes" id="UP000739180"/>
    </source>
</evidence>
<feature type="transmembrane region" description="Helical" evidence="8">
    <location>
        <begin position="101"/>
        <end position="123"/>
    </location>
</feature>
<feature type="transmembrane region" description="Helical" evidence="8">
    <location>
        <begin position="196"/>
        <end position="213"/>
    </location>
</feature>
<name>A0ABY2XSF7_9GAMM</name>
<gene>
    <name evidence="10" type="ORF">FGS76_00745</name>
</gene>
<feature type="transmembrane region" description="Helical" evidence="8">
    <location>
        <begin position="46"/>
        <end position="69"/>
    </location>
</feature>
<evidence type="ECO:0000313" key="10">
    <source>
        <dbReference type="EMBL" id="TMW15322.1"/>
    </source>
</evidence>
<keyword evidence="6 8" id="KW-1133">Transmembrane helix</keyword>
<evidence type="ECO:0000256" key="6">
    <source>
        <dbReference type="ARBA" id="ARBA00022989"/>
    </source>
</evidence>
<dbReference type="PROSITE" id="PS50850">
    <property type="entry name" value="MFS"/>
    <property type="match status" value="1"/>
</dbReference>
<evidence type="ECO:0000259" key="9">
    <source>
        <dbReference type="PROSITE" id="PS50850"/>
    </source>
</evidence>
<evidence type="ECO:0000256" key="3">
    <source>
        <dbReference type="ARBA" id="ARBA00022448"/>
    </source>
</evidence>
<dbReference type="InterPro" id="IPR004638">
    <property type="entry name" value="EmrB-like"/>
</dbReference>
<dbReference type="NCBIfam" id="TIGR00711">
    <property type="entry name" value="efflux_EmrB"/>
    <property type="match status" value="1"/>
</dbReference>
<keyword evidence="5 8" id="KW-0812">Transmembrane</keyword>
<feature type="transmembrane region" description="Helical" evidence="8">
    <location>
        <begin position="162"/>
        <end position="184"/>
    </location>
</feature>
<feature type="transmembrane region" description="Helical" evidence="8">
    <location>
        <begin position="296"/>
        <end position="317"/>
    </location>
</feature>
<comment type="caution">
    <text evidence="10">The sequence shown here is derived from an EMBL/GenBank/DDBJ whole genome shotgun (WGS) entry which is preliminary data.</text>
</comment>
<dbReference type="Proteomes" id="UP000739180">
    <property type="component" value="Unassembled WGS sequence"/>
</dbReference>
<dbReference type="EMBL" id="VCQT01000001">
    <property type="protein sequence ID" value="TMW15322.1"/>
    <property type="molecule type" value="Genomic_DNA"/>
</dbReference>
<evidence type="ECO:0000256" key="8">
    <source>
        <dbReference type="SAM" id="Phobius"/>
    </source>
</evidence>
<feature type="transmembrane region" description="Helical" evidence="8">
    <location>
        <begin position="356"/>
        <end position="380"/>
    </location>
</feature>
<accession>A0ABY2XSF7</accession>
<dbReference type="InterPro" id="IPR011701">
    <property type="entry name" value="MFS"/>
</dbReference>
<dbReference type="Gene3D" id="1.20.1250.20">
    <property type="entry name" value="MFS general substrate transporter like domains"/>
    <property type="match status" value="1"/>
</dbReference>
<dbReference type="CDD" id="cd17503">
    <property type="entry name" value="MFS_LmrB_MDR_like"/>
    <property type="match status" value="1"/>
</dbReference>
<feature type="transmembrane region" description="Helical" evidence="8">
    <location>
        <begin position="12"/>
        <end position="34"/>
    </location>
</feature>
<proteinExistence type="inferred from homology"/>
<protein>
    <submittedName>
        <fullName evidence="10">DHA2 family efflux MFS transporter permease subunit</fullName>
    </submittedName>
</protein>
<keyword evidence="7 8" id="KW-0472">Membrane</keyword>
<keyword evidence="3" id="KW-0813">Transport</keyword>
<dbReference type="RefSeq" id="WP_138770715.1">
    <property type="nucleotide sequence ID" value="NZ_JBHSSX010000005.1"/>
</dbReference>
<comment type="subcellular location">
    <subcellularLocation>
        <location evidence="1">Cell membrane</location>
        <topology evidence="1">Multi-pass membrane protein</topology>
    </subcellularLocation>
</comment>
<feature type="transmembrane region" description="Helical" evidence="8">
    <location>
        <begin position="263"/>
        <end position="284"/>
    </location>
</feature>
<keyword evidence="11" id="KW-1185">Reference proteome</keyword>
<dbReference type="SUPFAM" id="SSF103473">
    <property type="entry name" value="MFS general substrate transporter"/>
    <property type="match status" value="1"/>
</dbReference>
<feature type="transmembrane region" description="Helical" evidence="8">
    <location>
        <begin position="401"/>
        <end position="420"/>
    </location>
</feature>
<organism evidence="10 11">
    <name type="scientific">Alloalcanivorax gelatiniphagus</name>
    <dbReference type="NCBI Taxonomy" id="1194167"/>
    <lineage>
        <taxon>Bacteria</taxon>
        <taxon>Pseudomonadati</taxon>
        <taxon>Pseudomonadota</taxon>
        <taxon>Gammaproteobacteria</taxon>
        <taxon>Oceanospirillales</taxon>
        <taxon>Alcanivoracaceae</taxon>
        <taxon>Alloalcanivorax</taxon>
    </lineage>
</organism>
<sequence>MPRINDQRLVTASIMLATVMQVLDTTIANVALPHMQGSLSASTDQITWVLTSYIVSAAIMTPAVGFFAGRLGRRRLFLWSVAGFTVASGLCGLSANLDQMVMFRILQGIFGAALVPLSQSVLLDTYPVEKHGQAMAIWGMGVMVGPILGPTLGGWLTEWYSWRWVFYINLPFGLLAFAGIWISVAESETRKVRFDTLGFAFLGLAIGAFQLMLDRGEQEKWFESFEIQIEALLAVLGFYLFVVHSLTRKDPFINLSLFKDRNFVTGVVFIFVVGIILLATMALLPPFLQQWKDYPAVTTGLVLAPRGLGSMFSMMLVGRLMRTRLDPRVLVVTGLVLISVSLHQMAGFTLEVSRQTLVWTGVLQGLGLGLVFVPASTLTYATLKPALRTEGASLFSLSRNLGSSVGISIMTAMLSRNMWINQQQLGEHMHLRAWIAQGLPMKDMVGGVPAAVYQTLMAQAAEISYMNDFRLLMWINMAAIPLVLLLRHQQRRPASEAGA</sequence>
<feature type="transmembrane region" description="Helical" evidence="8">
    <location>
        <begin position="329"/>
        <end position="350"/>
    </location>
</feature>